<reference evidence="2" key="1">
    <citation type="submission" date="2023-03" db="UniProtKB">
        <authorList>
            <consortium name="WormBaseParasite"/>
        </authorList>
    </citation>
    <scope>IDENTIFICATION</scope>
</reference>
<name>A0A9J2PC68_ASCLU</name>
<dbReference type="WBParaSite" id="ALUE_0000699301-mRNA-1">
    <property type="protein sequence ID" value="ALUE_0000699301-mRNA-1"/>
    <property type="gene ID" value="ALUE_0000699301"/>
</dbReference>
<keyword evidence="1" id="KW-1185">Reference proteome</keyword>
<sequence length="130" mass="14916">MCDMQYSKEEILAIMNMQKTLESLSQLLVNYVGPVKEFGREHIRALPSAKKYLLIDVLTSHLAFRQPFRLRGRVSKMLFRVNAEYAQITEIIDGLYICGVTSLNAENMEKYNISLIINATTEVSCPSYFK</sequence>
<evidence type="ECO:0000313" key="1">
    <source>
        <dbReference type="Proteomes" id="UP000036681"/>
    </source>
</evidence>
<dbReference type="AlphaFoldDB" id="A0A9J2PC68"/>
<protein>
    <submittedName>
        <fullName evidence="2">Uncharacterized protein</fullName>
    </submittedName>
</protein>
<organism evidence="1 2">
    <name type="scientific">Ascaris lumbricoides</name>
    <name type="common">Giant roundworm</name>
    <dbReference type="NCBI Taxonomy" id="6252"/>
    <lineage>
        <taxon>Eukaryota</taxon>
        <taxon>Metazoa</taxon>
        <taxon>Ecdysozoa</taxon>
        <taxon>Nematoda</taxon>
        <taxon>Chromadorea</taxon>
        <taxon>Rhabditida</taxon>
        <taxon>Spirurina</taxon>
        <taxon>Ascaridomorpha</taxon>
        <taxon>Ascaridoidea</taxon>
        <taxon>Ascarididae</taxon>
        <taxon>Ascaris</taxon>
    </lineage>
</organism>
<proteinExistence type="predicted"/>
<dbReference type="Proteomes" id="UP000036681">
    <property type="component" value="Unplaced"/>
</dbReference>
<evidence type="ECO:0000313" key="2">
    <source>
        <dbReference type="WBParaSite" id="ALUE_0000699301-mRNA-1"/>
    </source>
</evidence>
<accession>A0A9J2PC68</accession>